<dbReference type="Proteomes" id="UP000184041">
    <property type="component" value="Unassembled WGS sequence"/>
</dbReference>
<name>A0A1M5G2M8_9BACT</name>
<reference evidence="1 2" key="1">
    <citation type="submission" date="2016-11" db="EMBL/GenBank/DDBJ databases">
        <authorList>
            <person name="Jaros S."/>
            <person name="Januszkiewicz K."/>
            <person name="Wedrychowicz H."/>
        </authorList>
    </citation>
    <scope>NUCLEOTIDE SEQUENCE [LARGE SCALE GENOMIC DNA]</scope>
    <source>
        <strain evidence="1 2">DSM 21986</strain>
    </source>
</reference>
<sequence>MNVVRPEQGRVEDLTLLEGLELRGGKVNALIRHAVAALLNASNPDVSYDLSVSEVVEKFNDSVSGGDIEATKNNFESFNEQGCPLN</sequence>
<organism evidence="1 2">
    <name type="scientific">Fodinibius roseus</name>
    <dbReference type="NCBI Taxonomy" id="1194090"/>
    <lineage>
        <taxon>Bacteria</taxon>
        <taxon>Pseudomonadati</taxon>
        <taxon>Balneolota</taxon>
        <taxon>Balneolia</taxon>
        <taxon>Balneolales</taxon>
        <taxon>Balneolaceae</taxon>
        <taxon>Fodinibius</taxon>
    </lineage>
</organism>
<dbReference type="AlphaFoldDB" id="A0A1M5G2M8"/>
<protein>
    <submittedName>
        <fullName evidence="1">Uncharacterized protein</fullName>
    </submittedName>
</protein>
<dbReference type="EMBL" id="FQUS01000016">
    <property type="protein sequence ID" value="SHF98060.1"/>
    <property type="molecule type" value="Genomic_DNA"/>
</dbReference>
<evidence type="ECO:0000313" key="2">
    <source>
        <dbReference type="Proteomes" id="UP000184041"/>
    </source>
</evidence>
<keyword evidence="2" id="KW-1185">Reference proteome</keyword>
<proteinExistence type="predicted"/>
<gene>
    <name evidence="1" type="ORF">SAMN05443144_11664</name>
</gene>
<evidence type="ECO:0000313" key="1">
    <source>
        <dbReference type="EMBL" id="SHF98060.1"/>
    </source>
</evidence>
<accession>A0A1M5G2M8</accession>